<proteinExistence type="predicted"/>
<name>A0A183KJK2_9TREM</name>
<evidence type="ECO:0000313" key="2">
    <source>
        <dbReference type="Proteomes" id="UP000279833"/>
    </source>
</evidence>
<reference evidence="3" key="1">
    <citation type="submission" date="2016-06" db="UniProtKB">
        <authorList>
            <consortium name="WormBaseParasite"/>
        </authorList>
    </citation>
    <scope>IDENTIFICATION</scope>
</reference>
<dbReference type="Proteomes" id="UP000279833">
    <property type="component" value="Unassembled WGS sequence"/>
</dbReference>
<sequence length="74" mass="8108">MDNNPTPMNPTDNGSAPTIIRIPVNPPTMGDIMQINCENATGPEIVSAKALKSHIELTASMLHLWDFVRNYGMN</sequence>
<dbReference type="AlphaFoldDB" id="A0A183KJK2"/>
<dbReference type="EMBL" id="UZAK01037414">
    <property type="protein sequence ID" value="VDP58709.1"/>
    <property type="molecule type" value="Genomic_DNA"/>
</dbReference>
<evidence type="ECO:0000313" key="3">
    <source>
        <dbReference type="WBParaSite" id="SCUD_0001521201-mRNA-1"/>
    </source>
</evidence>
<keyword evidence="2" id="KW-1185">Reference proteome</keyword>
<dbReference type="WBParaSite" id="SCUD_0001521201-mRNA-1">
    <property type="protein sequence ID" value="SCUD_0001521201-mRNA-1"/>
    <property type="gene ID" value="SCUD_0001521201"/>
</dbReference>
<protein>
    <submittedName>
        <fullName evidence="3">Major capsid protein</fullName>
    </submittedName>
</protein>
<evidence type="ECO:0000313" key="1">
    <source>
        <dbReference type="EMBL" id="VDP58709.1"/>
    </source>
</evidence>
<accession>A0A183KJK2</accession>
<organism evidence="3">
    <name type="scientific">Schistosoma curassoni</name>
    <dbReference type="NCBI Taxonomy" id="6186"/>
    <lineage>
        <taxon>Eukaryota</taxon>
        <taxon>Metazoa</taxon>
        <taxon>Spiralia</taxon>
        <taxon>Lophotrochozoa</taxon>
        <taxon>Platyhelminthes</taxon>
        <taxon>Trematoda</taxon>
        <taxon>Digenea</taxon>
        <taxon>Strigeidida</taxon>
        <taxon>Schistosomatoidea</taxon>
        <taxon>Schistosomatidae</taxon>
        <taxon>Schistosoma</taxon>
    </lineage>
</organism>
<gene>
    <name evidence="1" type="ORF">SCUD_LOCUS15209</name>
</gene>
<reference evidence="1 2" key="2">
    <citation type="submission" date="2018-11" db="EMBL/GenBank/DDBJ databases">
        <authorList>
            <consortium name="Pathogen Informatics"/>
        </authorList>
    </citation>
    <scope>NUCLEOTIDE SEQUENCE [LARGE SCALE GENOMIC DNA]</scope>
    <source>
        <strain evidence="1">Dakar</strain>
        <strain evidence="2">Dakar, Senegal</strain>
    </source>
</reference>